<dbReference type="GO" id="GO:0071949">
    <property type="term" value="F:FAD binding"/>
    <property type="evidence" value="ECO:0007669"/>
    <property type="project" value="InterPro"/>
</dbReference>
<dbReference type="PANTHER" id="PTHR45934">
    <property type="entry name" value="FAD/NAD(P)-BINDING OXIDOREDUCTASE FAMILY PROTEIN"/>
    <property type="match status" value="1"/>
</dbReference>
<reference evidence="5" key="1">
    <citation type="submission" date="2018-02" db="EMBL/GenBank/DDBJ databases">
        <authorList>
            <person name="Cohen D.B."/>
            <person name="Kent A.D."/>
        </authorList>
    </citation>
    <scope>NUCLEOTIDE SEQUENCE</scope>
</reference>
<accession>A0A2N9G948</accession>
<dbReference type="InterPro" id="IPR002938">
    <property type="entry name" value="FAD-bd"/>
</dbReference>
<gene>
    <name evidence="5" type="ORF">FSB_LOCUS23613</name>
</gene>
<evidence type="ECO:0000259" key="4">
    <source>
        <dbReference type="Pfam" id="PF01494"/>
    </source>
</evidence>
<dbReference type="PRINTS" id="PR00420">
    <property type="entry name" value="RNGMNOXGNASE"/>
</dbReference>
<dbReference type="SUPFAM" id="SSF51905">
    <property type="entry name" value="FAD/NAD(P)-binding domain"/>
    <property type="match status" value="1"/>
</dbReference>
<feature type="domain" description="FAD-binding" evidence="4">
    <location>
        <begin position="2"/>
        <end position="180"/>
    </location>
</feature>
<evidence type="ECO:0000256" key="1">
    <source>
        <dbReference type="ARBA" id="ARBA00023002"/>
    </source>
</evidence>
<evidence type="ECO:0000256" key="3">
    <source>
        <dbReference type="ARBA" id="ARBA00024018"/>
    </source>
</evidence>
<keyword evidence="2" id="KW-0503">Monooxygenase</keyword>
<evidence type="ECO:0000313" key="5">
    <source>
        <dbReference type="EMBL" id="SPC95731.1"/>
    </source>
</evidence>
<dbReference type="InterPro" id="IPR044560">
    <property type="entry name" value="MOase"/>
</dbReference>
<dbReference type="Gene3D" id="3.50.50.60">
    <property type="entry name" value="FAD/NAD(P)-binding domain"/>
    <property type="match status" value="1"/>
</dbReference>
<dbReference type="GO" id="GO:0004497">
    <property type="term" value="F:monooxygenase activity"/>
    <property type="evidence" value="ECO:0007669"/>
    <property type="project" value="UniProtKB-KW"/>
</dbReference>
<protein>
    <recommendedName>
        <fullName evidence="4">FAD-binding domain-containing protein</fullName>
    </recommendedName>
</protein>
<sequence>MAQVLIGCDGVNSVVSKWLGFKAPSFTGRAAIRAWVNFKSSHGLEPKLLQFFGKGFRSGFLPYDDNDVYWFFTSSQEKEIEDDPAKMKQFVLSKLENVPDEIKAIVENTELDFIISSPLRYRHPWELLWGNISKGNVCVAGDALHPMTPDIGQGACAALEDGVVLARCLAGALLKEQSGETKEKGDKEREEYKRVEMGLKKVCQREEMEKH</sequence>
<dbReference type="AlphaFoldDB" id="A0A2N9G948"/>
<evidence type="ECO:0000256" key="2">
    <source>
        <dbReference type="ARBA" id="ARBA00023033"/>
    </source>
</evidence>
<dbReference type="Pfam" id="PF01494">
    <property type="entry name" value="FAD_binding_3"/>
    <property type="match status" value="1"/>
</dbReference>
<keyword evidence="1" id="KW-0560">Oxidoreductase</keyword>
<dbReference type="EMBL" id="OIVN01001596">
    <property type="protein sequence ID" value="SPC95731.1"/>
    <property type="molecule type" value="Genomic_DNA"/>
</dbReference>
<dbReference type="PANTHER" id="PTHR45934:SF20">
    <property type="entry name" value="MONOOXYGENASE 2-RELATED"/>
    <property type="match status" value="1"/>
</dbReference>
<comment type="similarity">
    <text evidence="3">Belongs to the 3-hydroxybenzoate 6-hydroxylase family.</text>
</comment>
<name>A0A2N9G948_FAGSY</name>
<proteinExistence type="inferred from homology"/>
<dbReference type="InterPro" id="IPR036188">
    <property type="entry name" value="FAD/NAD-bd_sf"/>
</dbReference>
<organism evidence="5">
    <name type="scientific">Fagus sylvatica</name>
    <name type="common">Beechnut</name>
    <dbReference type="NCBI Taxonomy" id="28930"/>
    <lineage>
        <taxon>Eukaryota</taxon>
        <taxon>Viridiplantae</taxon>
        <taxon>Streptophyta</taxon>
        <taxon>Embryophyta</taxon>
        <taxon>Tracheophyta</taxon>
        <taxon>Spermatophyta</taxon>
        <taxon>Magnoliopsida</taxon>
        <taxon>eudicotyledons</taxon>
        <taxon>Gunneridae</taxon>
        <taxon>Pentapetalae</taxon>
        <taxon>rosids</taxon>
        <taxon>fabids</taxon>
        <taxon>Fagales</taxon>
        <taxon>Fagaceae</taxon>
        <taxon>Fagus</taxon>
    </lineage>
</organism>